<evidence type="ECO:0000313" key="2">
    <source>
        <dbReference type="EMBL" id="WDF81679.1"/>
    </source>
</evidence>
<protein>
    <submittedName>
        <fullName evidence="2">DUF4044 domain-containing protein</fullName>
    </submittedName>
</protein>
<dbReference type="RefSeq" id="WP_274258620.1">
    <property type="nucleotide sequence ID" value="NZ_CP117884.1"/>
</dbReference>
<feature type="transmembrane region" description="Helical" evidence="1">
    <location>
        <begin position="12"/>
        <end position="35"/>
    </location>
</feature>
<keyword evidence="1" id="KW-0812">Transmembrane</keyword>
<dbReference type="Pfam" id="PF13253">
    <property type="entry name" value="DUF4044"/>
    <property type="match status" value="1"/>
</dbReference>
<evidence type="ECO:0000313" key="3">
    <source>
        <dbReference type="Proteomes" id="UP001220377"/>
    </source>
</evidence>
<dbReference type="Proteomes" id="UP001220377">
    <property type="component" value="Chromosome"/>
</dbReference>
<sequence length="36" mass="3833">MKEKKSTMAKVVQVVVWLMLIVTVLAAVLGAVASFA</sequence>
<name>A0ABY7WPG3_9LACO</name>
<proteinExistence type="predicted"/>
<keyword evidence="1" id="KW-0472">Membrane</keyword>
<organism evidence="2 3">
    <name type="scientific">Lacticaseibacillus pabuli</name>
    <dbReference type="NCBI Taxonomy" id="3025672"/>
    <lineage>
        <taxon>Bacteria</taxon>
        <taxon>Bacillati</taxon>
        <taxon>Bacillota</taxon>
        <taxon>Bacilli</taxon>
        <taxon>Lactobacillales</taxon>
        <taxon>Lactobacillaceae</taxon>
        <taxon>Lacticaseibacillus</taxon>
    </lineage>
</organism>
<evidence type="ECO:0000256" key="1">
    <source>
        <dbReference type="SAM" id="Phobius"/>
    </source>
</evidence>
<dbReference type="InterPro" id="IPR025270">
    <property type="entry name" value="DUF4044"/>
</dbReference>
<keyword evidence="1" id="KW-1133">Transmembrane helix</keyword>
<keyword evidence="3" id="KW-1185">Reference proteome</keyword>
<reference evidence="2 3" key="1">
    <citation type="submission" date="2023-02" db="EMBL/GenBank/DDBJ databases">
        <title>Genome sequence of Lacticaseibacillus sp. KACC 23028.</title>
        <authorList>
            <person name="Kim S."/>
            <person name="Heo J."/>
            <person name="Kwon S.-W."/>
        </authorList>
    </citation>
    <scope>NUCLEOTIDE SEQUENCE [LARGE SCALE GENOMIC DNA]</scope>
    <source>
        <strain evidence="2 3">KACC 23028</strain>
    </source>
</reference>
<accession>A0ABY7WPG3</accession>
<gene>
    <name evidence="2" type="ORF">PQ472_07010</name>
</gene>
<dbReference type="EMBL" id="CP117884">
    <property type="protein sequence ID" value="WDF81679.1"/>
    <property type="molecule type" value="Genomic_DNA"/>
</dbReference>